<dbReference type="AlphaFoldDB" id="A0A1Q2MI75"/>
<dbReference type="EC" id="1.1.1.-" evidence="5"/>
<name>A0A1Q2MI75_9BACT</name>
<dbReference type="InterPro" id="IPR036812">
    <property type="entry name" value="NAD(P)_OxRdtase_dom_sf"/>
</dbReference>
<dbReference type="CDD" id="cd19096">
    <property type="entry name" value="AKR_Fe-S_oxidoreductase"/>
    <property type="match status" value="1"/>
</dbReference>
<dbReference type="Gene3D" id="3.20.20.100">
    <property type="entry name" value="NADP-dependent oxidoreductase domain"/>
    <property type="match status" value="1"/>
</dbReference>
<proteinExistence type="predicted"/>
<reference evidence="6" key="1">
    <citation type="submission" date="2017-02" db="EMBL/GenBank/DDBJ databases">
        <title>Comparative genomics and description of representatives of a novel lineage of planctomycetes thriving in anoxic sediments.</title>
        <authorList>
            <person name="Spring S."/>
            <person name="Bunk B."/>
            <person name="Sproer C."/>
        </authorList>
    </citation>
    <scope>NUCLEOTIDE SEQUENCE [LARGE SCALE GENOMIC DNA]</scope>
    <source>
        <strain evidence="6">SM-Chi-D1</strain>
    </source>
</reference>
<dbReference type="PROSITE" id="PS00198">
    <property type="entry name" value="4FE4S_FER_1"/>
    <property type="match status" value="1"/>
</dbReference>
<dbReference type="Proteomes" id="UP000188181">
    <property type="component" value="Chromosome"/>
</dbReference>
<evidence type="ECO:0000256" key="1">
    <source>
        <dbReference type="ARBA" id="ARBA00022723"/>
    </source>
</evidence>
<feature type="domain" description="4Fe-4S ferredoxin-type" evidence="4">
    <location>
        <begin position="275"/>
        <end position="305"/>
    </location>
</feature>
<dbReference type="PANTHER" id="PTHR43312:SF1">
    <property type="entry name" value="NADP-DEPENDENT OXIDOREDUCTASE DOMAIN-CONTAINING PROTEIN"/>
    <property type="match status" value="1"/>
</dbReference>
<dbReference type="SUPFAM" id="SSF46548">
    <property type="entry name" value="alpha-helical ferredoxin"/>
    <property type="match status" value="1"/>
</dbReference>
<dbReference type="PANTHER" id="PTHR43312">
    <property type="entry name" value="D-THREO-ALDOSE 1-DEHYDROGENASE"/>
    <property type="match status" value="1"/>
</dbReference>
<organism evidence="5 6">
    <name type="scientific">Limihaloglobus sulfuriphilus</name>
    <dbReference type="NCBI Taxonomy" id="1851148"/>
    <lineage>
        <taxon>Bacteria</taxon>
        <taxon>Pseudomonadati</taxon>
        <taxon>Planctomycetota</taxon>
        <taxon>Phycisphaerae</taxon>
        <taxon>Sedimentisphaerales</taxon>
        <taxon>Sedimentisphaeraceae</taxon>
        <taxon>Limihaloglobus</taxon>
    </lineage>
</organism>
<gene>
    <name evidence="5" type="primary">yhdN_6</name>
    <name evidence="5" type="ORF">SMSP2_02341</name>
</gene>
<keyword evidence="5" id="KW-0560">Oxidoreductase</keyword>
<dbReference type="GO" id="GO:0046872">
    <property type="term" value="F:metal ion binding"/>
    <property type="evidence" value="ECO:0007669"/>
    <property type="project" value="UniProtKB-KW"/>
</dbReference>
<evidence type="ECO:0000313" key="5">
    <source>
        <dbReference type="EMBL" id="AQQ71962.1"/>
    </source>
</evidence>
<keyword evidence="1" id="KW-0479">Metal-binding</keyword>
<dbReference type="GO" id="GO:0016491">
    <property type="term" value="F:oxidoreductase activity"/>
    <property type="evidence" value="ECO:0007669"/>
    <property type="project" value="UniProtKB-KW"/>
</dbReference>
<dbReference type="Pfam" id="PF13187">
    <property type="entry name" value="Fer4_9"/>
    <property type="match status" value="1"/>
</dbReference>
<evidence type="ECO:0000313" key="6">
    <source>
        <dbReference type="Proteomes" id="UP000188181"/>
    </source>
</evidence>
<accession>A0A1Q2MI75</accession>
<dbReference type="RefSeq" id="WP_146684202.1">
    <property type="nucleotide sequence ID" value="NZ_CP019646.1"/>
</dbReference>
<dbReference type="Pfam" id="PF00248">
    <property type="entry name" value="Aldo_ket_red"/>
    <property type="match status" value="1"/>
</dbReference>
<dbReference type="KEGG" id="pbas:SMSP2_02341"/>
<evidence type="ECO:0000256" key="2">
    <source>
        <dbReference type="ARBA" id="ARBA00023004"/>
    </source>
</evidence>
<keyword evidence="3" id="KW-0411">Iron-sulfur</keyword>
<evidence type="ECO:0000256" key="3">
    <source>
        <dbReference type="ARBA" id="ARBA00023014"/>
    </source>
</evidence>
<dbReference type="InterPro" id="IPR053135">
    <property type="entry name" value="AKR2_Oxidoreductase"/>
</dbReference>
<dbReference type="InterPro" id="IPR023210">
    <property type="entry name" value="NADP_OxRdtase_dom"/>
</dbReference>
<dbReference type="PROSITE" id="PS51379">
    <property type="entry name" value="4FE4S_FER_2"/>
    <property type="match status" value="2"/>
</dbReference>
<feature type="domain" description="4Fe-4S ferredoxin-type" evidence="4">
    <location>
        <begin position="335"/>
        <end position="364"/>
    </location>
</feature>
<dbReference type="EMBL" id="CP019646">
    <property type="protein sequence ID" value="AQQ71962.1"/>
    <property type="molecule type" value="Genomic_DNA"/>
</dbReference>
<dbReference type="SUPFAM" id="SSF51430">
    <property type="entry name" value="NAD(P)-linked oxidoreductase"/>
    <property type="match status" value="1"/>
</dbReference>
<sequence>MIYKKFGNTGYDVSAVGFGGMRFDMKQPLSESAKLIPYAFDRGINFFDTAPGYCDDKSEEIFGLGLEQISAPREDYYLCTKLMPHKGTNIKDVRKSVETSLKRLKTDYIDFFYVWCVRSQKQFDEAMIPGGLYESLQTLKEEGLIRHINISTHLIGNRVSDILAAADFDGVLLGVNILNFPYRWDGVKYAHDKGLGVVAMNPVAGGLIPQNEERFAFLANEGETPTEAALRFIMSCPEITVALNGFTTREHIDTAAGVADNCKPFSKGDLEAIKSHLSENLDGLCTMCGYCRQSCPKGILIPAYMQFFNEYLISDDKDADWKEKFDTCCQWGYLVERGAEASECIKCGKCEEVCTQHLPIIERLETIANW</sequence>
<dbReference type="InterPro" id="IPR017896">
    <property type="entry name" value="4Fe4S_Fe-S-bd"/>
</dbReference>
<dbReference type="OrthoDB" id="9773828at2"/>
<keyword evidence="2" id="KW-0408">Iron</keyword>
<dbReference type="GO" id="GO:0051536">
    <property type="term" value="F:iron-sulfur cluster binding"/>
    <property type="evidence" value="ECO:0007669"/>
    <property type="project" value="UniProtKB-KW"/>
</dbReference>
<evidence type="ECO:0000259" key="4">
    <source>
        <dbReference type="PROSITE" id="PS51379"/>
    </source>
</evidence>
<keyword evidence="6" id="KW-1185">Reference proteome</keyword>
<protein>
    <submittedName>
        <fullName evidence="5">General stress protein 69</fullName>
        <ecNumber evidence="5">1.1.1.-</ecNumber>
    </submittedName>
</protein>
<dbReference type="InterPro" id="IPR017900">
    <property type="entry name" value="4Fe4S_Fe_S_CS"/>
</dbReference>